<dbReference type="PANTHER" id="PTHR42845">
    <property type="entry name" value="COENZYME F420-REDUCING HYDROGENASE, GAMMA SUBUNIT"/>
    <property type="match status" value="1"/>
</dbReference>
<name>A0A1M7YKQ7_9BACT</name>
<gene>
    <name evidence="5" type="ORF">SAMN02745220_05003</name>
</gene>
<evidence type="ECO:0000313" key="5">
    <source>
        <dbReference type="EMBL" id="SHO53207.1"/>
    </source>
</evidence>
<evidence type="ECO:0000256" key="1">
    <source>
        <dbReference type="ARBA" id="ARBA00004418"/>
    </source>
</evidence>
<dbReference type="SUPFAM" id="SSF56770">
    <property type="entry name" value="HydA/Nqo6-like"/>
    <property type="match status" value="1"/>
</dbReference>
<dbReference type="Pfam" id="PF01058">
    <property type="entry name" value="Oxidored_q6"/>
    <property type="match status" value="1"/>
</dbReference>
<dbReference type="GO" id="GO:0016491">
    <property type="term" value="F:oxidoreductase activity"/>
    <property type="evidence" value="ECO:0007669"/>
    <property type="project" value="UniProtKB-KW"/>
</dbReference>
<dbReference type="InterPro" id="IPR051349">
    <property type="entry name" value="Hydrogenase_assoc-protein"/>
</dbReference>
<protein>
    <submittedName>
        <fullName evidence="5">NAD(P)-dependent nickel-iron dehydrogenase subunit HoxY</fullName>
    </submittedName>
</protein>
<proteinExistence type="predicted"/>
<dbReference type="InterPro" id="IPR037024">
    <property type="entry name" value="NiFe_Hase_small_N_sf"/>
</dbReference>
<dbReference type="GO" id="GO:0042597">
    <property type="term" value="C:periplasmic space"/>
    <property type="evidence" value="ECO:0007669"/>
    <property type="project" value="UniProtKB-SubCell"/>
</dbReference>
<dbReference type="GO" id="GO:0051536">
    <property type="term" value="F:iron-sulfur cluster binding"/>
    <property type="evidence" value="ECO:0007669"/>
    <property type="project" value="InterPro"/>
</dbReference>
<dbReference type="Proteomes" id="UP000184603">
    <property type="component" value="Unassembled WGS sequence"/>
</dbReference>
<dbReference type="GO" id="GO:0003677">
    <property type="term" value="F:DNA binding"/>
    <property type="evidence" value="ECO:0007669"/>
    <property type="project" value="UniProtKB-KW"/>
</dbReference>
<keyword evidence="2" id="KW-0574">Periplasm</keyword>
<dbReference type="OrthoDB" id="9787729at2"/>
<comment type="subcellular location">
    <subcellularLocation>
        <location evidence="1">Periplasm</location>
    </subcellularLocation>
</comment>
<sequence length="179" mass="19938">MAALRPRIATVWLDGCSGCHMSLLDGDERLMELAEKIDLVYGPLVDTPDFPEEVEITLVEGGVSTDDDIRKLRLLRKRSNILVSFGDCAVTANVPGMRNEFRLGEVLQRAYLENVSWRPSIPVAGVPVLKPHVRPLHEYVEVDAFLPGCPPPAMAIWYMLSELIEGRLPELGNRTRFGA</sequence>
<accession>A0A1M7YKQ7</accession>
<dbReference type="STRING" id="1121416.SAMN02745220_05003"/>
<dbReference type="PANTHER" id="PTHR42845:SF1">
    <property type="entry name" value="HYDROGENASE SMALL SUBUNIT"/>
    <property type="match status" value="1"/>
</dbReference>
<keyword evidence="6" id="KW-1185">Reference proteome</keyword>
<feature type="domain" description="NADH:ubiquinone oxidoreductase-like 20kDa subunit" evidence="4">
    <location>
        <begin position="16"/>
        <end position="162"/>
    </location>
</feature>
<evidence type="ECO:0000256" key="3">
    <source>
        <dbReference type="ARBA" id="ARBA00023002"/>
    </source>
</evidence>
<evidence type="ECO:0000256" key="2">
    <source>
        <dbReference type="ARBA" id="ARBA00022764"/>
    </source>
</evidence>
<dbReference type="Gene3D" id="3.40.50.700">
    <property type="entry name" value="NADH:ubiquinone oxidoreductase-like, 20kDa subunit"/>
    <property type="match status" value="1"/>
</dbReference>
<keyword evidence="3" id="KW-0560">Oxidoreductase</keyword>
<dbReference type="AlphaFoldDB" id="A0A1M7YKQ7"/>
<organism evidence="5 6">
    <name type="scientific">Desulfopila aestuarii DSM 18488</name>
    <dbReference type="NCBI Taxonomy" id="1121416"/>
    <lineage>
        <taxon>Bacteria</taxon>
        <taxon>Pseudomonadati</taxon>
        <taxon>Thermodesulfobacteriota</taxon>
        <taxon>Desulfobulbia</taxon>
        <taxon>Desulfobulbales</taxon>
        <taxon>Desulfocapsaceae</taxon>
        <taxon>Desulfopila</taxon>
    </lineage>
</organism>
<dbReference type="RefSeq" id="WP_073616808.1">
    <property type="nucleotide sequence ID" value="NZ_FRFE01000049.1"/>
</dbReference>
<dbReference type="EMBL" id="FRFE01000049">
    <property type="protein sequence ID" value="SHO53207.1"/>
    <property type="molecule type" value="Genomic_DNA"/>
</dbReference>
<evidence type="ECO:0000313" key="6">
    <source>
        <dbReference type="Proteomes" id="UP000184603"/>
    </source>
</evidence>
<dbReference type="InterPro" id="IPR006137">
    <property type="entry name" value="NADH_UbQ_OxRdtase-like_20kDa"/>
</dbReference>
<reference evidence="5 6" key="1">
    <citation type="submission" date="2016-12" db="EMBL/GenBank/DDBJ databases">
        <authorList>
            <person name="Song W.-J."/>
            <person name="Kurnit D.M."/>
        </authorList>
    </citation>
    <scope>NUCLEOTIDE SEQUENCE [LARGE SCALE GENOMIC DNA]</scope>
    <source>
        <strain evidence="5 6">DSM 18488</strain>
    </source>
</reference>
<keyword evidence="5" id="KW-0371">Homeobox</keyword>
<evidence type="ECO:0000259" key="4">
    <source>
        <dbReference type="Pfam" id="PF01058"/>
    </source>
</evidence>